<dbReference type="PROSITE" id="PS51257">
    <property type="entry name" value="PROKAR_LIPOPROTEIN"/>
    <property type="match status" value="1"/>
</dbReference>
<dbReference type="RefSeq" id="WP_074611444.1">
    <property type="nucleotide sequence ID" value="NZ_FNGY01000009.1"/>
</dbReference>
<evidence type="ECO:0000313" key="2">
    <source>
        <dbReference type="Proteomes" id="UP000183200"/>
    </source>
</evidence>
<keyword evidence="2" id="KW-1185">Reference proteome</keyword>
<evidence type="ECO:0000313" key="1">
    <source>
        <dbReference type="EMBL" id="SDN78298.1"/>
    </source>
</evidence>
<dbReference type="EMBL" id="FNGY01000009">
    <property type="protein sequence ID" value="SDN78298.1"/>
    <property type="molecule type" value="Genomic_DNA"/>
</dbReference>
<proteinExistence type="predicted"/>
<protein>
    <submittedName>
        <fullName evidence="1">Uncharacterized protein</fullName>
    </submittedName>
</protein>
<sequence>MRKLFLFLTAIVSFSSCSRYYVSTLESSNTIKNEATGEFKFENDTLAITYNFHGVNAPISIELYNKLNEPLYVNWQKSALIKGDRATSYSGKQITFNAELSGSSLGGFELINGLETTDYDAKISGAATLPEEISFIPPRSRITKIPLKLAQIDYKAISDTLYQRSYIPLAGQPGVWGKEASFNSQNSPLNFKSYLTLYTQKENKQQNFSLRQDFYISNLVKTGANPKVMTVMERKPGNIFYYSETTGYGKAMNGVGIGALAAGAAAADLSLNKNEKKGN</sequence>
<organism evidence="1 2">
    <name type="scientific">Pedobacter steynii</name>
    <dbReference type="NCBI Taxonomy" id="430522"/>
    <lineage>
        <taxon>Bacteria</taxon>
        <taxon>Pseudomonadati</taxon>
        <taxon>Bacteroidota</taxon>
        <taxon>Sphingobacteriia</taxon>
        <taxon>Sphingobacteriales</taxon>
        <taxon>Sphingobacteriaceae</taxon>
        <taxon>Pedobacter</taxon>
    </lineage>
</organism>
<gene>
    <name evidence="1" type="ORF">SAMN05421820_109210</name>
</gene>
<dbReference type="OrthoDB" id="948349at2"/>
<dbReference type="Proteomes" id="UP000183200">
    <property type="component" value="Unassembled WGS sequence"/>
</dbReference>
<reference evidence="2" key="1">
    <citation type="submission" date="2016-10" db="EMBL/GenBank/DDBJ databases">
        <authorList>
            <person name="Varghese N."/>
            <person name="Submissions S."/>
        </authorList>
    </citation>
    <scope>NUCLEOTIDE SEQUENCE [LARGE SCALE GENOMIC DNA]</scope>
    <source>
        <strain evidence="2">DSM 19110</strain>
    </source>
</reference>
<accession>A0A1H0E7L8</accession>
<name>A0A1H0E7L8_9SPHI</name>
<dbReference type="AlphaFoldDB" id="A0A1H0E7L8"/>